<dbReference type="EMBL" id="JBHRYJ010000001">
    <property type="protein sequence ID" value="MFC3674302.1"/>
    <property type="molecule type" value="Genomic_DNA"/>
</dbReference>
<gene>
    <name evidence="1" type="ORF">ACFOOQ_02030</name>
</gene>
<dbReference type="RefSeq" id="WP_379721024.1">
    <property type="nucleotide sequence ID" value="NZ_JBHRYJ010000001.1"/>
</dbReference>
<reference evidence="2" key="1">
    <citation type="journal article" date="2019" name="Int. J. Syst. Evol. Microbiol.">
        <title>The Global Catalogue of Microorganisms (GCM) 10K type strain sequencing project: providing services to taxonomists for standard genome sequencing and annotation.</title>
        <authorList>
            <consortium name="The Broad Institute Genomics Platform"/>
            <consortium name="The Broad Institute Genome Sequencing Center for Infectious Disease"/>
            <person name="Wu L."/>
            <person name="Ma J."/>
        </authorList>
    </citation>
    <scope>NUCLEOTIDE SEQUENCE [LARGE SCALE GENOMIC DNA]</scope>
    <source>
        <strain evidence="2">KCTC 42182</strain>
    </source>
</reference>
<sequence length="45" mass="4747">MVFDPIGGPAFEPLTAAMARGSLASGALKPLIDRTFPFEQIVVTL</sequence>
<evidence type="ECO:0000313" key="1">
    <source>
        <dbReference type="EMBL" id="MFC3674302.1"/>
    </source>
</evidence>
<protein>
    <submittedName>
        <fullName evidence="1">Uncharacterized protein</fullName>
    </submittedName>
</protein>
<comment type="caution">
    <text evidence="1">The sequence shown here is derived from an EMBL/GenBank/DDBJ whole genome shotgun (WGS) entry which is preliminary data.</text>
</comment>
<name>A0ABV7VBF7_9PROT</name>
<organism evidence="1 2">
    <name type="scientific">Ferrovibrio xuzhouensis</name>
    <dbReference type="NCBI Taxonomy" id="1576914"/>
    <lineage>
        <taxon>Bacteria</taxon>
        <taxon>Pseudomonadati</taxon>
        <taxon>Pseudomonadota</taxon>
        <taxon>Alphaproteobacteria</taxon>
        <taxon>Rhodospirillales</taxon>
        <taxon>Rhodospirillaceae</taxon>
        <taxon>Ferrovibrio</taxon>
    </lineage>
</organism>
<keyword evidence="2" id="KW-1185">Reference proteome</keyword>
<proteinExistence type="predicted"/>
<evidence type="ECO:0000313" key="2">
    <source>
        <dbReference type="Proteomes" id="UP001595711"/>
    </source>
</evidence>
<accession>A0ABV7VBF7</accession>
<dbReference type="Proteomes" id="UP001595711">
    <property type="component" value="Unassembled WGS sequence"/>
</dbReference>